<dbReference type="InterPro" id="IPR002711">
    <property type="entry name" value="HNH"/>
</dbReference>
<proteinExistence type="predicted"/>
<protein>
    <recommendedName>
        <fullName evidence="1">HNH domain-containing protein</fullName>
    </recommendedName>
</protein>
<name>A0A0F9FPY2_9ZZZZ</name>
<dbReference type="AlphaFoldDB" id="A0A0F9FPY2"/>
<gene>
    <name evidence="2" type="ORF">LCGC14_1926330</name>
</gene>
<dbReference type="InterPro" id="IPR003615">
    <property type="entry name" value="HNH_nuc"/>
</dbReference>
<dbReference type="GO" id="GO:0004519">
    <property type="term" value="F:endonuclease activity"/>
    <property type="evidence" value="ECO:0007669"/>
    <property type="project" value="InterPro"/>
</dbReference>
<organism evidence="2">
    <name type="scientific">marine sediment metagenome</name>
    <dbReference type="NCBI Taxonomy" id="412755"/>
    <lineage>
        <taxon>unclassified sequences</taxon>
        <taxon>metagenomes</taxon>
        <taxon>ecological metagenomes</taxon>
    </lineage>
</organism>
<dbReference type="Pfam" id="PF01844">
    <property type="entry name" value="HNH"/>
    <property type="match status" value="1"/>
</dbReference>
<comment type="caution">
    <text evidence="2">The sequence shown here is derived from an EMBL/GenBank/DDBJ whole genome shotgun (WGS) entry which is preliminary data.</text>
</comment>
<sequence length="204" mass="24435">MVRSRQRWDVSNDEVNNLKAKKCWCGKERKDFDKLQRIYCCTAHQQDWHERTIYWDEFKSRFIGKVGKKCKKCGREEDYKDRESEKELNKWKEMVKRDHQDVIEQHRTELLHKIEEDYAKAMDDNHIVDELGSWGGIKGVPDRPKTHAGYYGHAFEVDHIQAIVNGGTDFDEKNLQVLCVDCHKDKTKKDMKLRRTKKHWNDPK</sequence>
<accession>A0A0F9FPY2</accession>
<dbReference type="GO" id="GO:0003676">
    <property type="term" value="F:nucleic acid binding"/>
    <property type="evidence" value="ECO:0007669"/>
    <property type="project" value="InterPro"/>
</dbReference>
<feature type="domain" description="HNH" evidence="1">
    <location>
        <begin position="153"/>
        <end position="189"/>
    </location>
</feature>
<dbReference type="CDD" id="cd00085">
    <property type="entry name" value="HNHc"/>
    <property type="match status" value="1"/>
</dbReference>
<evidence type="ECO:0000313" key="2">
    <source>
        <dbReference type="EMBL" id="KKL88278.1"/>
    </source>
</evidence>
<dbReference type="EMBL" id="LAZR01020610">
    <property type="protein sequence ID" value="KKL88278.1"/>
    <property type="molecule type" value="Genomic_DNA"/>
</dbReference>
<reference evidence="2" key="1">
    <citation type="journal article" date="2015" name="Nature">
        <title>Complex archaea that bridge the gap between prokaryotes and eukaryotes.</title>
        <authorList>
            <person name="Spang A."/>
            <person name="Saw J.H."/>
            <person name="Jorgensen S.L."/>
            <person name="Zaremba-Niedzwiedzka K."/>
            <person name="Martijn J."/>
            <person name="Lind A.E."/>
            <person name="van Eijk R."/>
            <person name="Schleper C."/>
            <person name="Guy L."/>
            <person name="Ettema T.J."/>
        </authorList>
    </citation>
    <scope>NUCLEOTIDE SEQUENCE</scope>
</reference>
<evidence type="ECO:0000259" key="1">
    <source>
        <dbReference type="Pfam" id="PF01844"/>
    </source>
</evidence>
<dbReference type="GO" id="GO:0008270">
    <property type="term" value="F:zinc ion binding"/>
    <property type="evidence" value="ECO:0007669"/>
    <property type="project" value="InterPro"/>
</dbReference>
<dbReference type="Gene3D" id="1.10.30.50">
    <property type="match status" value="1"/>
</dbReference>